<gene>
    <name evidence="4" type="ORF">C8D82_108113</name>
</gene>
<dbReference type="GO" id="GO:0005976">
    <property type="term" value="P:polysaccharide metabolic process"/>
    <property type="evidence" value="ECO:0007669"/>
    <property type="project" value="TreeGrafter"/>
</dbReference>
<dbReference type="AlphaFoldDB" id="A0A2U1B4G6"/>
<dbReference type="PANTHER" id="PTHR40111">
    <property type="entry name" value="CEPHALOSPORIN-C DEACETYLASE"/>
    <property type="match status" value="1"/>
</dbReference>
<dbReference type="PANTHER" id="PTHR40111:SF1">
    <property type="entry name" value="CEPHALOSPORIN-C DEACETYLASE"/>
    <property type="match status" value="1"/>
</dbReference>
<name>A0A2U1B4G6_9BACT</name>
<feature type="domain" description="Acetyl xylan esterase" evidence="3">
    <location>
        <begin position="107"/>
        <end position="394"/>
    </location>
</feature>
<keyword evidence="2" id="KW-0732">Signal</keyword>
<dbReference type="Proteomes" id="UP000245959">
    <property type="component" value="Unassembled WGS sequence"/>
</dbReference>
<protein>
    <submittedName>
        <fullName evidence="4">Cephalosporin-C deacetylase-like acetyl esterase</fullName>
    </submittedName>
</protein>
<feature type="active site" description="Charge relay system" evidence="1">
    <location>
        <position position="393"/>
    </location>
</feature>
<dbReference type="SUPFAM" id="SSF53474">
    <property type="entry name" value="alpha/beta-Hydrolases"/>
    <property type="match status" value="1"/>
</dbReference>
<evidence type="ECO:0000313" key="4">
    <source>
        <dbReference type="EMBL" id="PVY43586.1"/>
    </source>
</evidence>
<accession>A0A2U1B4G6</accession>
<evidence type="ECO:0000259" key="3">
    <source>
        <dbReference type="Pfam" id="PF05448"/>
    </source>
</evidence>
<dbReference type="EMBL" id="QEKH01000008">
    <property type="protein sequence ID" value="PVY43586.1"/>
    <property type="molecule type" value="Genomic_DNA"/>
</dbReference>
<feature type="active site" description="Nucleophile" evidence="1">
    <location>
        <position position="277"/>
    </location>
</feature>
<evidence type="ECO:0000256" key="2">
    <source>
        <dbReference type="SAM" id="SignalP"/>
    </source>
</evidence>
<dbReference type="Gene3D" id="3.40.50.1820">
    <property type="entry name" value="alpha/beta hydrolase"/>
    <property type="match status" value="1"/>
</dbReference>
<dbReference type="ESTHER" id="9bact-d1nb62">
    <property type="family name" value="Acetyl-esterase_deacetylase"/>
</dbReference>
<dbReference type="InterPro" id="IPR039069">
    <property type="entry name" value="CE7"/>
</dbReference>
<comment type="caution">
    <text evidence="4">The sequence shown here is derived from an EMBL/GenBank/DDBJ whole genome shotgun (WGS) entry which is preliminary data.</text>
</comment>
<reference evidence="4 5" key="1">
    <citation type="submission" date="2018-04" db="EMBL/GenBank/DDBJ databases">
        <title>Genomic Encyclopedia of Type Strains, Phase IV (KMG-IV): sequencing the most valuable type-strain genomes for metagenomic binning, comparative biology and taxonomic classification.</title>
        <authorList>
            <person name="Goeker M."/>
        </authorList>
    </citation>
    <scope>NUCLEOTIDE SEQUENCE [LARGE SCALE GENOMIC DNA]</scope>
    <source>
        <strain evidence="4 5">DSM 14823</strain>
    </source>
</reference>
<feature type="chain" id="PRO_5015737524" evidence="2">
    <location>
        <begin position="19"/>
        <end position="425"/>
    </location>
</feature>
<dbReference type="InterPro" id="IPR029058">
    <property type="entry name" value="AB_hydrolase_fold"/>
</dbReference>
<dbReference type="GeneID" id="78294792"/>
<proteinExistence type="predicted"/>
<evidence type="ECO:0000313" key="5">
    <source>
        <dbReference type="Proteomes" id="UP000245959"/>
    </source>
</evidence>
<feature type="signal peptide" evidence="2">
    <location>
        <begin position="1"/>
        <end position="18"/>
    </location>
</feature>
<feature type="active site" description="Charge relay system" evidence="1">
    <location>
        <position position="363"/>
    </location>
</feature>
<sequence>MNRPAVTVLLLLAGMLGAAEPAVVVEQDGGRTGSEIRFRISGPPGPYPYRLLADGSPRRSGEAKAGDSIAVSPEQPGFALLSVDYLDEAGKKRTVRAGAGTGWELIRPARPAPADFDAFWAEVRAELAAVPLRSTAKSVPVPERFAGKVAAWDIRVETGSVPVSGYLAMPAGAAPKSLPALVNFHGAGVRSAAMPLAEAARGILAFDVNAHGIDNGREAAYYRELDRGELADYRRRDAGDRSRCYYRGMFQRACRALEYLKSRPEWDGRILIVSGGSQGGAQALAAAGLDPQVTCCVALVPALCDHHGLLAGRQPSWPYLIRRRNGVPVDPAVVESAGYFDCAHFAARVNPEAACFLSLGLLDTKCPPSSVCAAFNALKTKHKKLHMAERQGHTLTRDVFGLGDAFIDEHIKAMRATHPSQQEKP</sequence>
<organism evidence="4 5">
    <name type="scientific">Victivallis vadensis</name>
    <dbReference type="NCBI Taxonomy" id="172901"/>
    <lineage>
        <taxon>Bacteria</taxon>
        <taxon>Pseudomonadati</taxon>
        <taxon>Lentisphaerota</taxon>
        <taxon>Lentisphaeria</taxon>
        <taxon>Victivallales</taxon>
        <taxon>Victivallaceae</taxon>
        <taxon>Victivallis</taxon>
    </lineage>
</organism>
<dbReference type="GO" id="GO:0052689">
    <property type="term" value="F:carboxylic ester hydrolase activity"/>
    <property type="evidence" value="ECO:0007669"/>
    <property type="project" value="TreeGrafter"/>
</dbReference>
<dbReference type="RefSeq" id="WP_165832878.1">
    <property type="nucleotide sequence ID" value="NZ_CABMMC010000074.1"/>
</dbReference>
<dbReference type="Pfam" id="PF05448">
    <property type="entry name" value="AXE1"/>
    <property type="match status" value="1"/>
</dbReference>
<evidence type="ECO:0000256" key="1">
    <source>
        <dbReference type="PIRSR" id="PIRSR639069-1"/>
    </source>
</evidence>
<keyword evidence="5" id="KW-1185">Reference proteome</keyword>
<dbReference type="InterPro" id="IPR008391">
    <property type="entry name" value="AXE1_dom"/>
</dbReference>